<dbReference type="AlphaFoldDB" id="A0A126Q509"/>
<feature type="compositionally biased region" description="Low complexity" evidence="1">
    <location>
        <begin position="16"/>
        <end position="29"/>
    </location>
</feature>
<name>A0A126Q509_ALTMA</name>
<evidence type="ECO:0000313" key="3">
    <source>
        <dbReference type="EMBL" id="AMK00395.1"/>
    </source>
</evidence>
<dbReference type="SMART" id="SM00470">
    <property type="entry name" value="ParB"/>
    <property type="match status" value="1"/>
</dbReference>
<evidence type="ECO:0000313" key="4">
    <source>
        <dbReference type="Proteomes" id="UP000063991"/>
    </source>
</evidence>
<dbReference type="Pfam" id="PF02195">
    <property type="entry name" value="ParB_N"/>
    <property type="match status" value="1"/>
</dbReference>
<dbReference type="InterPro" id="IPR037972">
    <property type="entry name" value="RepB_N"/>
</dbReference>
<dbReference type="PANTHER" id="PTHR33375">
    <property type="entry name" value="CHROMOSOME-PARTITIONING PROTEIN PARB-RELATED"/>
    <property type="match status" value="1"/>
</dbReference>
<feature type="domain" description="ParB-like N-terminal" evidence="2">
    <location>
        <begin position="60"/>
        <end position="156"/>
    </location>
</feature>
<feature type="region of interest" description="Disordered" evidence="1">
    <location>
        <begin position="16"/>
        <end position="40"/>
    </location>
</feature>
<dbReference type="Proteomes" id="UP000063991">
    <property type="component" value="Chromosome"/>
</dbReference>
<proteinExistence type="predicted"/>
<dbReference type="Gene3D" id="1.10.10.2830">
    <property type="match status" value="1"/>
</dbReference>
<reference evidence="3 4" key="1">
    <citation type="submission" date="2015-12" db="EMBL/GenBank/DDBJ databases">
        <authorList>
            <person name="Shamseldin A."/>
            <person name="Moawad H."/>
            <person name="Abd El-Rahim W.M."/>
            <person name="Sadowsky M.J."/>
        </authorList>
    </citation>
    <scope>NUCLEOTIDE SEQUENCE [LARGE SCALE GENOMIC DNA]</scope>
    <source>
        <strain evidence="3 4">D7</strain>
    </source>
</reference>
<gene>
    <name evidence="3" type="ORF">AVL55_10275</name>
</gene>
<evidence type="ECO:0000256" key="1">
    <source>
        <dbReference type="SAM" id="MobiDB-lite"/>
    </source>
</evidence>
<dbReference type="InterPro" id="IPR003115">
    <property type="entry name" value="ParB_N"/>
</dbReference>
<organism evidence="3 4">
    <name type="scientific">Alteromonas macleodii</name>
    <name type="common">Pseudoalteromonas macleodii</name>
    <dbReference type="NCBI Taxonomy" id="28108"/>
    <lineage>
        <taxon>Bacteria</taxon>
        <taxon>Pseudomonadati</taxon>
        <taxon>Pseudomonadota</taxon>
        <taxon>Gammaproteobacteria</taxon>
        <taxon>Alteromonadales</taxon>
        <taxon>Alteromonadaceae</taxon>
        <taxon>Alteromonas/Salinimonas group</taxon>
        <taxon>Alteromonas</taxon>
    </lineage>
</organism>
<sequence length="320" mass="35983">MMARKSNINKLLQAASSSNSITANESSSELPNKPLSSNPAIDLAMGANQKRARSIKEPILQLEHDQVVLFKYHDRHESAIDTEKFQQIKRSITTEGQHFPGIVRKTDRTLKDGRSVYELIVGRIRFEASRDVGVFKAFLKELSDAEAVRVMLSENEDRQDITPFERWLSILPLVEDGILTNNEIADLIGWDKGNLSRSLKAKKFYDECNLSNYLLDVSKVKLHQLIEVASLYEKDPLSVQSAIDLISEKYSSKKDNLFLKAIVSHLSEQEKPKTEKIFLDGSKVIIKKVGNNVSISFNGLPKKDALNEVISTLETIGALK</sequence>
<evidence type="ECO:0000259" key="2">
    <source>
        <dbReference type="SMART" id="SM00470"/>
    </source>
</evidence>
<dbReference type="EMBL" id="CP014323">
    <property type="protein sequence ID" value="AMK00395.1"/>
    <property type="molecule type" value="Genomic_DNA"/>
</dbReference>
<dbReference type="GO" id="GO:0005694">
    <property type="term" value="C:chromosome"/>
    <property type="evidence" value="ECO:0007669"/>
    <property type="project" value="TreeGrafter"/>
</dbReference>
<dbReference type="GO" id="GO:0007059">
    <property type="term" value="P:chromosome segregation"/>
    <property type="evidence" value="ECO:0007669"/>
    <property type="project" value="TreeGrafter"/>
</dbReference>
<dbReference type="InterPro" id="IPR050336">
    <property type="entry name" value="Chromosome_partition/occlusion"/>
</dbReference>
<dbReference type="InterPro" id="IPR036086">
    <property type="entry name" value="ParB/Sulfiredoxin_sf"/>
</dbReference>
<accession>A0A126Q509</accession>
<dbReference type="SUPFAM" id="SSF109709">
    <property type="entry name" value="KorB DNA-binding domain-like"/>
    <property type="match status" value="1"/>
</dbReference>
<protein>
    <recommendedName>
        <fullName evidence="2">ParB-like N-terminal domain-containing protein</fullName>
    </recommendedName>
</protein>
<dbReference type="CDD" id="cd16405">
    <property type="entry name" value="RepB_like_N"/>
    <property type="match status" value="1"/>
</dbReference>
<dbReference type="PANTHER" id="PTHR33375:SF1">
    <property type="entry name" value="CHROMOSOME-PARTITIONING PROTEIN PARB-RELATED"/>
    <property type="match status" value="1"/>
</dbReference>
<dbReference type="SUPFAM" id="SSF110849">
    <property type="entry name" value="ParB/Sulfiredoxin"/>
    <property type="match status" value="1"/>
</dbReference>